<dbReference type="EMBL" id="CAJHNH020005891">
    <property type="protein sequence ID" value="CAG5133082.1"/>
    <property type="molecule type" value="Genomic_DNA"/>
</dbReference>
<evidence type="ECO:0000313" key="4">
    <source>
        <dbReference type="Proteomes" id="UP000678393"/>
    </source>
</evidence>
<protein>
    <submittedName>
        <fullName evidence="3">Uncharacterized protein</fullName>
    </submittedName>
</protein>
<keyword evidence="4" id="KW-1185">Reference proteome</keyword>
<reference evidence="3" key="1">
    <citation type="submission" date="2021-04" db="EMBL/GenBank/DDBJ databases">
        <authorList>
            <consortium name="Molecular Ecology Group"/>
        </authorList>
    </citation>
    <scope>NUCLEOTIDE SEQUENCE</scope>
</reference>
<feature type="region of interest" description="Disordered" evidence="1">
    <location>
        <begin position="103"/>
        <end position="129"/>
    </location>
</feature>
<dbReference type="OrthoDB" id="6088153at2759"/>
<sequence>TRAVAIAFAVILGVLLLIALVALLIYCWLKRSKRGKNRTDWRHKDTTLTEMSSNKNKNKNMRNGYPAAFFGPIVKVNRLIQTGDPEVEPKDKILWGRINRWSSDPSARSGPPRRTWDRSVRPMDNFSQTTDDDMYRYKQIALANKIESISQTESSSQSPFQSDIIEFQEKAIQTPASNVNNNDYSKTVKDKNKQYLATWTPRAPWRPSAQHKSLTKTKPLNPNASNNGPIEMEPFYAVHRCPPESGHTEQSGLQTSVHNRSSEMDYSS</sequence>
<keyword evidence="2" id="KW-0472">Membrane</keyword>
<dbReference type="AlphaFoldDB" id="A0A8S3ZYH5"/>
<evidence type="ECO:0000313" key="3">
    <source>
        <dbReference type="EMBL" id="CAG5133082.1"/>
    </source>
</evidence>
<accession>A0A8S3ZYH5</accession>
<proteinExistence type="predicted"/>
<feature type="compositionally biased region" description="Polar residues" evidence="1">
    <location>
        <begin position="248"/>
        <end position="268"/>
    </location>
</feature>
<dbReference type="Proteomes" id="UP000678393">
    <property type="component" value="Unassembled WGS sequence"/>
</dbReference>
<evidence type="ECO:0000256" key="2">
    <source>
        <dbReference type="SAM" id="Phobius"/>
    </source>
</evidence>
<name>A0A8S3ZYH5_9EUPU</name>
<feature type="compositionally biased region" description="Polar residues" evidence="1">
    <location>
        <begin position="210"/>
        <end position="228"/>
    </location>
</feature>
<feature type="transmembrane region" description="Helical" evidence="2">
    <location>
        <begin position="6"/>
        <end position="29"/>
    </location>
</feature>
<comment type="caution">
    <text evidence="3">The sequence shown here is derived from an EMBL/GenBank/DDBJ whole genome shotgun (WGS) entry which is preliminary data.</text>
</comment>
<organism evidence="3 4">
    <name type="scientific">Candidula unifasciata</name>
    <dbReference type="NCBI Taxonomy" id="100452"/>
    <lineage>
        <taxon>Eukaryota</taxon>
        <taxon>Metazoa</taxon>
        <taxon>Spiralia</taxon>
        <taxon>Lophotrochozoa</taxon>
        <taxon>Mollusca</taxon>
        <taxon>Gastropoda</taxon>
        <taxon>Heterobranchia</taxon>
        <taxon>Euthyneura</taxon>
        <taxon>Panpulmonata</taxon>
        <taxon>Eupulmonata</taxon>
        <taxon>Stylommatophora</taxon>
        <taxon>Helicina</taxon>
        <taxon>Helicoidea</taxon>
        <taxon>Geomitridae</taxon>
        <taxon>Candidula</taxon>
    </lineage>
</organism>
<feature type="region of interest" description="Disordered" evidence="1">
    <location>
        <begin position="205"/>
        <end position="268"/>
    </location>
</feature>
<gene>
    <name evidence="3" type="ORF">CUNI_LOCUS18640</name>
</gene>
<evidence type="ECO:0000256" key="1">
    <source>
        <dbReference type="SAM" id="MobiDB-lite"/>
    </source>
</evidence>
<feature type="non-terminal residue" evidence="3">
    <location>
        <position position="1"/>
    </location>
</feature>
<keyword evidence="2" id="KW-1133">Transmembrane helix</keyword>
<keyword evidence="2" id="KW-0812">Transmembrane</keyword>